<dbReference type="EC" id="1.3.3.15" evidence="6"/>
<comment type="pathway">
    <text evidence="6">Porphyrin-containing compound metabolism; protoheme biosynthesis.</text>
</comment>
<organism evidence="8 9">
    <name type="scientific">Tangfeifania diversioriginum</name>
    <dbReference type="NCBI Taxonomy" id="1168035"/>
    <lineage>
        <taxon>Bacteria</taxon>
        <taxon>Pseudomonadati</taxon>
        <taxon>Bacteroidota</taxon>
        <taxon>Bacteroidia</taxon>
        <taxon>Marinilabiliales</taxon>
        <taxon>Prolixibacteraceae</taxon>
        <taxon>Tangfeifania</taxon>
    </lineage>
</organism>
<evidence type="ECO:0000256" key="2">
    <source>
        <dbReference type="ARBA" id="ARBA00022630"/>
    </source>
</evidence>
<name>A0A1M6JKG6_9BACT</name>
<dbReference type="UniPathway" id="UPA00252"/>
<dbReference type="GO" id="GO:0004729">
    <property type="term" value="F:oxygen-dependent protoporphyrinogen oxidase activity"/>
    <property type="evidence" value="ECO:0007669"/>
    <property type="project" value="UniProtKB-UniRule"/>
</dbReference>
<evidence type="ECO:0000256" key="1">
    <source>
        <dbReference type="ARBA" id="ARBA00001974"/>
    </source>
</evidence>
<dbReference type="GO" id="GO:0006783">
    <property type="term" value="P:heme biosynthetic process"/>
    <property type="evidence" value="ECO:0007669"/>
    <property type="project" value="UniProtKB-UniRule"/>
</dbReference>
<dbReference type="Pfam" id="PF01593">
    <property type="entry name" value="Amino_oxidase"/>
    <property type="match status" value="1"/>
</dbReference>
<dbReference type="PANTHER" id="PTHR42923">
    <property type="entry name" value="PROTOPORPHYRINOGEN OXIDASE"/>
    <property type="match status" value="1"/>
</dbReference>
<dbReference type="InterPro" id="IPR036188">
    <property type="entry name" value="FAD/NAD-bd_sf"/>
</dbReference>
<protein>
    <recommendedName>
        <fullName evidence="6">Coproporphyrinogen III oxidase</fullName>
        <ecNumber evidence="6">1.3.3.15</ecNumber>
    </recommendedName>
</protein>
<sequence>MNVAVIGAGLTGLTTAFYLKKAGIGFQIFEKSDRPGGVIQTHHENGFTYESGPNTGMLSRPEVAELLEELKDDCTLEPADETAKSRWIWKNGKWWPLPSGVKTGITTPLFTLPDKLRLLTEPFRKKGENPSESLAGLVLRRMGKSFLDYAIDPFILGIYSGDPHQLVTKYAFPKLYNLEQDYGSFIGGAMKKARQPKNERDKKATGEIFSVEGGLGNLIDALVKNIGPENIRLNCTDLVVQKNDGYYTIGNEPEKFTHVVSAIGGYALSELLPFIGKEELSPVLQMNYSKVAQVSLGFEKWEGIPLNAFGGLVPSVEKRRILGALFLSSFLKNKAPEQGALLSVFLGGVRKPEMAELTDDEITQIVKEEISEMFQLPEFNPALLKIFRYRHAIPQYGFESDEKMRTIERLEMQYPGLILAGNIRDGIGIADRIKQGKTIATQLTNKYDK</sequence>
<comment type="function">
    <text evidence="6">Involved in coproporphyrin-dependent heme b biosynthesis. Catalyzes the oxidation of coproporphyrinogen III to coproporphyrin III.</text>
</comment>
<keyword evidence="2 6" id="KW-0285">Flavoprotein</keyword>
<dbReference type="SUPFAM" id="SSF54373">
    <property type="entry name" value="FAD-linked reductases, C-terminal domain"/>
    <property type="match status" value="1"/>
</dbReference>
<evidence type="ECO:0000256" key="6">
    <source>
        <dbReference type="RuleBase" id="RU364052"/>
    </source>
</evidence>
<dbReference type="AlphaFoldDB" id="A0A1M6JKG6"/>
<evidence type="ECO:0000256" key="4">
    <source>
        <dbReference type="ARBA" id="ARBA00023002"/>
    </source>
</evidence>
<keyword evidence="3 6" id="KW-0274">FAD</keyword>
<dbReference type="PRINTS" id="PR00419">
    <property type="entry name" value="ADXRDTASE"/>
</dbReference>
<feature type="domain" description="Amine oxidase" evidence="7">
    <location>
        <begin position="10"/>
        <end position="441"/>
    </location>
</feature>
<comment type="similarity">
    <text evidence="6">Belongs to the protoporphyrinogen/coproporphyrinogen oxidase family. Coproporphyrinogen III oxidase subfamily.</text>
</comment>
<reference evidence="8 9" key="1">
    <citation type="submission" date="2016-11" db="EMBL/GenBank/DDBJ databases">
        <authorList>
            <person name="Jaros S."/>
            <person name="Januszkiewicz K."/>
            <person name="Wedrychowicz H."/>
        </authorList>
    </citation>
    <scope>NUCLEOTIDE SEQUENCE [LARGE SCALE GENOMIC DNA]</scope>
    <source>
        <strain evidence="8 9">DSM 27063</strain>
    </source>
</reference>
<proteinExistence type="inferred from homology"/>
<dbReference type="InterPro" id="IPR050464">
    <property type="entry name" value="Zeta_carotene_desat/Oxidored"/>
</dbReference>
<dbReference type="NCBIfam" id="TIGR00562">
    <property type="entry name" value="proto_IX_ox"/>
    <property type="match status" value="1"/>
</dbReference>
<accession>A0A1M6JKG6</accession>
<dbReference type="PANTHER" id="PTHR42923:SF3">
    <property type="entry name" value="PROTOPORPHYRINOGEN OXIDASE"/>
    <property type="match status" value="1"/>
</dbReference>
<evidence type="ECO:0000259" key="7">
    <source>
        <dbReference type="Pfam" id="PF01593"/>
    </source>
</evidence>
<evidence type="ECO:0000313" key="9">
    <source>
        <dbReference type="Proteomes" id="UP000184050"/>
    </source>
</evidence>
<evidence type="ECO:0000256" key="3">
    <source>
        <dbReference type="ARBA" id="ARBA00022827"/>
    </source>
</evidence>
<keyword evidence="5 6" id="KW-0350">Heme biosynthesis</keyword>
<dbReference type="Gene3D" id="3.50.50.60">
    <property type="entry name" value="FAD/NAD(P)-binding domain"/>
    <property type="match status" value="1"/>
</dbReference>
<keyword evidence="6" id="KW-0963">Cytoplasm</keyword>
<dbReference type="EMBL" id="FQZE01000020">
    <property type="protein sequence ID" value="SHJ47186.1"/>
    <property type="molecule type" value="Genomic_DNA"/>
</dbReference>
<evidence type="ECO:0000313" key="8">
    <source>
        <dbReference type="EMBL" id="SHJ47186.1"/>
    </source>
</evidence>
<comment type="subcellular location">
    <subcellularLocation>
        <location evidence="6">Cytoplasm</location>
    </subcellularLocation>
</comment>
<evidence type="ECO:0000256" key="5">
    <source>
        <dbReference type="ARBA" id="ARBA00023133"/>
    </source>
</evidence>
<comment type="catalytic activity">
    <reaction evidence="6">
        <text>coproporphyrinogen III + 3 O2 = coproporphyrin III + 3 H2O2</text>
        <dbReference type="Rhea" id="RHEA:43436"/>
        <dbReference type="ChEBI" id="CHEBI:15379"/>
        <dbReference type="ChEBI" id="CHEBI:16240"/>
        <dbReference type="ChEBI" id="CHEBI:57309"/>
        <dbReference type="ChEBI" id="CHEBI:131725"/>
        <dbReference type="EC" id="1.3.3.15"/>
    </reaction>
</comment>
<dbReference type="Gene3D" id="1.10.3110.10">
    <property type="entry name" value="protoporphyrinogen ix oxidase, domain 3"/>
    <property type="match status" value="1"/>
</dbReference>
<comment type="cofactor">
    <cofactor evidence="1 6">
        <name>FAD</name>
        <dbReference type="ChEBI" id="CHEBI:57692"/>
    </cofactor>
</comment>
<dbReference type="SUPFAM" id="SSF51905">
    <property type="entry name" value="FAD/NAD(P)-binding domain"/>
    <property type="match status" value="1"/>
</dbReference>
<dbReference type="GO" id="GO:0005737">
    <property type="term" value="C:cytoplasm"/>
    <property type="evidence" value="ECO:0007669"/>
    <property type="project" value="UniProtKB-SubCell"/>
</dbReference>
<gene>
    <name evidence="8" type="ORF">SAMN05444280_12060</name>
</gene>
<keyword evidence="4 6" id="KW-0560">Oxidoreductase</keyword>
<dbReference type="InterPro" id="IPR002937">
    <property type="entry name" value="Amino_oxidase"/>
</dbReference>
<dbReference type="STRING" id="1168035.SAMN05444280_12060"/>
<dbReference type="Gene3D" id="3.90.660.20">
    <property type="entry name" value="Protoporphyrinogen oxidase, mitochondrial, domain 2"/>
    <property type="match status" value="1"/>
</dbReference>
<keyword evidence="9" id="KW-1185">Reference proteome</keyword>
<dbReference type="InterPro" id="IPR004572">
    <property type="entry name" value="Protoporphyrinogen_oxidase"/>
</dbReference>
<dbReference type="Proteomes" id="UP000184050">
    <property type="component" value="Unassembled WGS sequence"/>
</dbReference>